<proteinExistence type="predicted"/>
<dbReference type="InterPro" id="IPR003593">
    <property type="entry name" value="AAA+_ATPase"/>
</dbReference>
<evidence type="ECO:0000313" key="13">
    <source>
        <dbReference type="Proteomes" id="UP000631694"/>
    </source>
</evidence>
<sequence>MPPVSVLVVDDDAMVRDSLAEFLGLSGFAVSTAADAAEGLGMAIAGDPDVVLTDVRMPGRSGLEFLRALRAACPEAAVVLITGHGDVPMAVEAVKGGAFEFLQKPYDPDHLASVLTTAAEQRRLKRELAQLRRRLDGGEAELETRVLGISPAAAELRRAILELSPIAVDVVINGETGTGKEVAARALHALSPRRAGPFVAVNCAAIPSELVESELFGHEAGAFTGARATRIGKFEHANGGTLLLDEIESMPALVQAKVLRVLQERVVERVGSNRPIVLDVRILAASKADLGAESGSGGFRADLYYRLNTASLALPPLRERGEDVPFLFEHFLTEAARRHGREPPPVRTDDVEALLAHDWPGNLRELKSVAERFALGLSASGSVARILRRGQPPTAASASLAERVASYERRLIEAALAEHGGSVQAVVETLKVPRRTLNEKMAKYGLVRPRS</sequence>
<dbReference type="EMBL" id="JADZLT010000054">
    <property type="protein sequence ID" value="MBH0239470.1"/>
    <property type="molecule type" value="Genomic_DNA"/>
</dbReference>
<dbReference type="PROSITE" id="PS50110">
    <property type="entry name" value="RESPONSE_REGULATORY"/>
    <property type="match status" value="1"/>
</dbReference>
<keyword evidence="9" id="KW-0175">Coiled coil</keyword>
<dbReference type="InterPro" id="IPR002197">
    <property type="entry name" value="HTH_Fis"/>
</dbReference>
<dbReference type="GO" id="GO:0043565">
    <property type="term" value="F:sequence-specific DNA binding"/>
    <property type="evidence" value="ECO:0007669"/>
    <property type="project" value="InterPro"/>
</dbReference>
<evidence type="ECO:0000259" key="10">
    <source>
        <dbReference type="PROSITE" id="PS50045"/>
    </source>
</evidence>
<name>A0A931MZX4_9HYPH</name>
<comment type="caution">
    <text evidence="12">The sequence shown here is derived from an EMBL/GenBank/DDBJ whole genome shotgun (WGS) entry which is preliminary data.</text>
</comment>
<keyword evidence="13" id="KW-1185">Reference proteome</keyword>
<feature type="modified residue" description="4-aspartylphosphate" evidence="8">
    <location>
        <position position="54"/>
    </location>
</feature>
<evidence type="ECO:0000313" key="12">
    <source>
        <dbReference type="EMBL" id="MBH0239470.1"/>
    </source>
</evidence>
<dbReference type="FunFam" id="3.40.50.300:FF:000006">
    <property type="entry name" value="DNA-binding transcriptional regulator NtrC"/>
    <property type="match status" value="1"/>
</dbReference>
<dbReference type="SUPFAM" id="SSF46689">
    <property type="entry name" value="Homeodomain-like"/>
    <property type="match status" value="1"/>
</dbReference>
<keyword evidence="1 8" id="KW-0597">Phosphoprotein</keyword>
<dbReference type="InterPro" id="IPR002078">
    <property type="entry name" value="Sigma_54_int"/>
</dbReference>
<dbReference type="Gene3D" id="3.40.50.2300">
    <property type="match status" value="1"/>
</dbReference>
<evidence type="ECO:0000256" key="3">
    <source>
        <dbReference type="ARBA" id="ARBA00022840"/>
    </source>
</evidence>
<feature type="domain" description="Response regulatory" evidence="11">
    <location>
        <begin position="5"/>
        <end position="119"/>
    </location>
</feature>
<evidence type="ECO:0000259" key="11">
    <source>
        <dbReference type="PROSITE" id="PS50110"/>
    </source>
</evidence>
<keyword evidence="2" id="KW-0547">Nucleotide-binding</keyword>
<dbReference type="SMART" id="SM00448">
    <property type="entry name" value="REC"/>
    <property type="match status" value="1"/>
</dbReference>
<keyword evidence="4" id="KW-0902">Two-component regulatory system</keyword>
<dbReference type="PANTHER" id="PTHR32071">
    <property type="entry name" value="TRANSCRIPTIONAL REGULATORY PROTEIN"/>
    <property type="match status" value="1"/>
</dbReference>
<gene>
    <name evidence="12" type="ORF">I5731_16725</name>
</gene>
<dbReference type="InterPro" id="IPR025943">
    <property type="entry name" value="Sigma_54_int_dom_ATP-bd_2"/>
</dbReference>
<dbReference type="Proteomes" id="UP000631694">
    <property type="component" value="Unassembled WGS sequence"/>
</dbReference>
<keyword evidence="7" id="KW-0804">Transcription</keyword>
<dbReference type="Pfam" id="PF02954">
    <property type="entry name" value="HTH_8"/>
    <property type="match status" value="1"/>
</dbReference>
<organism evidence="12 13">
    <name type="scientific">Methylobrevis albus</name>
    <dbReference type="NCBI Taxonomy" id="2793297"/>
    <lineage>
        <taxon>Bacteria</taxon>
        <taxon>Pseudomonadati</taxon>
        <taxon>Pseudomonadota</taxon>
        <taxon>Alphaproteobacteria</taxon>
        <taxon>Hyphomicrobiales</taxon>
        <taxon>Pleomorphomonadaceae</taxon>
        <taxon>Methylobrevis</taxon>
    </lineage>
</organism>
<evidence type="ECO:0000256" key="6">
    <source>
        <dbReference type="ARBA" id="ARBA00023159"/>
    </source>
</evidence>
<dbReference type="PANTHER" id="PTHR32071:SF57">
    <property type="entry name" value="C4-DICARBOXYLATE TRANSPORT TRANSCRIPTIONAL REGULATORY PROTEIN DCTD"/>
    <property type="match status" value="1"/>
</dbReference>
<dbReference type="GO" id="GO:0000160">
    <property type="term" value="P:phosphorelay signal transduction system"/>
    <property type="evidence" value="ECO:0007669"/>
    <property type="project" value="UniProtKB-KW"/>
</dbReference>
<dbReference type="InterPro" id="IPR001789">
    <property type="entry name" value="Sig_transdc_resp-reg_receiver"/>
</dbReference>
<evidence type="ECO:0000256" key="5">
    <source>
        <dbReference type="ARBA" id="ARBA00023015"/>
    </source>
</evidence>
<keyword evidence="5" id="KW-0805">Transcription regulation</keyword>
<dbReference type="PROSITE" id="PS00676">
    <property type="entry name" value="SIGMA54_INTERACT_2"/>
    <property type="match status" value="1"/>
</dbReference>
<dbReference type="SMART" id="SM00382">
    <property type="entry name" value="AAA"/>
    <property type="match status" value="1"/>
</dbReference>
<accession>A0A931MZX4</accession>
<dbReference type="Pfam" id="PF00158">
    <property type="entry name" value="Sigma54_activat"/>
    <property type="match status" value="1"/>
</dbReference>
<evidence type="ECO:0000256" key="1">
    <source>
        <dbReference type="ARBA" id="ARBA00022553"/>
    </source>
</evidence>
<dbReference type="GO" id="GO:0006355">
    <property type="term" value="P:regulation of DNA-templated transcription"/>
    <property type="evidence" value="ECO:0007669"/>
    <property type="project" value="InterPro"/>
</dbReference>
<dbReference type="AlphaFoldDB" id="A0A931MZX4"/>
<evidence type="ECO:0000256" key="7">
    <source>
        <dbReference type="ARBA" id="ARBA00023163"/>
    </source>
</evidence>
<dbReference type="GO" id="GO:0005524">
    <property type="term" value="F:ATP binding"/>
    <property type="evidence" value="ECO:0007669"/>
    <property type="project" value="UniProtKB-KW"/>
</dbReference>
<dbReference type="Gene3D" id="1.10.8.60">
    <property type="match status" value="1"/>
</dbReference>
<feature type="coiled-coil region" evidence="9">
    <location>
        <begin position="114"/>
        <end position="141"/>
    </location>
</feature>
<dbReference type="FunFam" id="3.40.50.2300:FF:000018">
    <property type="entry name" value="DNA-binding transcriptional regulator NtrC"/>
    <property type="match status" value="1"/>
</dbReference>
<dbReference type="SUPFAM" id="SSF52172">
    <property type="entry name" value="CheY-like"/>
    <property type="match status" value="1"/>
</dbReference>
<keyword evidence="3" id="KW-0067">ATP-binding</keyword>
<dbReference type="InterPro" id="IPR058031">
    <property type="entry name" value="AAA_lid_NorR"/>
</dbReference>
<dbReference type="PROSITE" id="PS50045">
    <property type="entry name" value="SIGMA54_INTERACT_4"/>
    <property type="match status" value="1"/>
</dbReference>
<dbReference type="Gene3D" id="1.10.10.60">
    <property type="entry name" value="Homeodomain-like"/>
    <property type="match status" value="1"/>
</dbReference>
<dbReference type="InterPro" id="IPR009057">
    <property type="entry name" value="Homeodomain-like_sf"/>
</dbReference>
<dbReference type="Gene3D" id="3.40.50.300">
    <property type="entry name" value="P-loop containing nucleotide triphosphate hydrolases"/>
    <property type="match status" value="1"/>
</dbReference>
<feature type="domain" description="Sigma-54 factor interaction" evidence="10">
    <location>
        <begin position="146"/>
        <end position="375"/>
    </location>
</feature>
<keyword evidence="6" id="KW-0010">Activator</keyword>
<dbReference type="RefSeq" id="WP_197312543.1">
    <property type="nucleotide sequence ID" value="NZ_JADZLT010000054.1"/>
</dbReference>
<dbReference type="Pfam" id="PF00072">
    <property type="entry name" value="Response_reg"/>
    <property type="match status" value="1"/>
</dbReference>
<reference evidence="12" key="1">
    <citation type="submission" date="2020-12" db="EMBL/GenBank/DDBJ databases">
        <title>Methylobrevis albus sp. nov., isolated from fresh water lack sediment.</title>
        <authorList>
            <person name="Zou Q."/>
        </authorList>
    </citation>
    <scope>NUCLEOTIDE SEQUENCE</scope>
    <source>
        <strain evidence="12">L22</strain>
    </source>
</reference>
<evidence type="ECO:0000256" key="9">
    <source>
        <dbReference type="SAM" id="Coils"/>
    </source>
</evidence>
<dbReference type="InterPro" id="IPR011006">
    <property type="entry name" value="CheY-like_superfamily"/>
</dbReference>
<protein>
    <submittedName>
        <fullName evidence="12">Sigma-54-dependent Fis family transcriptional regulator</fullName>
    </submittedName>
</protein>
<evidence type="ECO:0000256" key="4">
    <source>
        <dbReference type="ARBA" id="ARBA00023012"/>
    </source>
</evidence>
<evidence type="ECO:0000256" key="8">
    <source>
        <dbReference type="PROSITE-ProRule" id="PRU00169"/>
    </source>
</evidence>
<dbReference type="Pfam" id="PF25601">
    <property type="entry name" value="AAA_lid_14"/>
    <property type="match status" value="1"/>
</dbReference>
<evidence type="ECO:0000256" key="2">
    <source>
        <dbReference type="ARBA" id="ARBA00022741"/>
    </source>
</evidence>
<dbReference type="InterPro" id="IPR027417">
    <property type="entry name" value="P-loop_NTPase"/>
</dbReference>
<dbReference type="CDD" id="cd00009">
    <property type="entry name" value="AAA"/>
    <property type="match status" value="1"/>
</dbReference>
<dbReference type="SUPFAM" id="SSF52540">
    <property type="entry name" value="P-loop containing nucleoside triphosphate hydrolases"/>
    <property type="match status" value="1"/>
</dbReference>